<dbReference type="KEGG" id="sita:101780915"/>
<evidence type="ECO:0000256" key="1">
    <source>
        <dbReference type="ARBA" id="ARBA00022737"/>
    </source>
</evidence>
<dbReference type="HOGENOM" id="CLU_044408_0_0_1"/>
<dbReference type="OrthoDB" id="668540at2759"/>
<dbReference type="GeneID" id="101780915"/>
<dbReference type="EMBL" id="CM003530">
    <property type="protein sequence ID" value="RCV19146.1"/>
    <property type="molecule type" value="Genomic_DNA"/>
</dbReference>
<feature type="repeat" description="Pumilio" evidence="4">
    <location>
        <begin position="350"/>
        <end position="385"/>
    </location>
</feature>
<dbReference type="Pfam" id="PF22493">
    <property type="entry name" value="PUF_NOP9"/>
    <property type="match status" value="1"/>
</dbReference>
<name>K3Z5T0_SETIT</name>
<evidence type="ECO:0000256" key="4">
    <source>
        <dbReference type="PROSITE-ProRule" id="PRU00317"/>
    </source>
</evidence>
<dbReference type="InterPro" id="IPR033712">
    <property type="entry name" value="Pumilio_RNA-bd"/>
</dbReference>
<dbReference type="GO" id="GO:0006417">
    <property type="term" value="P:regulation of translation"/>
    <property type="evidence" value="ECO:0007669"/>
    <property type="project" value="UniProtKB-KW"/>
</dbReference>
<proteinExistence type="predicted"/>
<organism evidence="7 8">
    <name type="scientific">Setaria italica</name>
    <name type="common">Foxtail millet</name>
    <name type="synonym">Panicum italicum</name>
    <dbReference type="NCBI Taxonomy" id="4555"/>
    <lineage>
        <taxon>Eukaryota</taxon>
        <taxon>Viridiplantae</taxon>
        <taxon>Streptophyta</taxon>
        <taxon>Embryophyta</taxon>
        <taxon>Tracheophyta</taxon>
        <taxon>Spermatophyta</taxon>
        <taxon>Magnoliopsida</taxon>
        <taxon>Liliopsida</taxon>
        <taxon>Poales</taxon>
        <taxon>Poaceae</taxon>
        <taxon>PACMAD clade</taxon>
        <taxon>Panicoideae</taxon>
        <taxon>Panicodae</taxon>
        <taxon>Paniceae</taxon>
        <taxon>Cenchrinae</taxon>
        <taxon>Setaria</taxon>
    </lineage>
</organism>
<feature type="domain" description="PUM-HD" evidence="5">
    <location>
        <begin position="138"/>
        <end position="485"/>
    </location>
</feature>
<dbReference type="PANTHER" id="PTHR12537">
    <property type="entry name" value="RNA BINDING PROTEIN PUMILIO-RELATED"/>
    <property type="match status" value="1"/>
</dbReference>
<evidence type="ECO:0000256" key="3">
    <source>
        <dbReference type="ARBA" id="ARBA00058490"/>
    </source>
</evidence>
<evidence type="ECO:0000313" key="8">
    <source>
        <dbReference type="Proteomes" id="UP000004995"/>
    </source>
</evidence>
<dbReference type="InterPro" id="IPR001313">
    <property type="entry name" value="Pumilio_RNA-bd_rpt"/>
</dbReference>
<dbReference type="InterPro" id="IPR016024">
    <property type="entry name" value="ARM-type_fold"/>
</dbReference>
<feature type="repeat" description="Pumilio" evidence="4">
    <location>
        <begin position="278"/>
        <end position="313"/>
    </location>
</feature>
<dbReference type="OMA" id="LRGFMYH"/>
<dbReference type="RefSeq" id="XP_004962960.1">
    <property type="nucleotide sequence ID" value="XM_004962903.3"/>
</dbReference>
<dbReference type="EnsemblPlants" id="KQL16882">
    <property type="protein sequence ID" value="KQL16882"/>
    <property type="gene ID" value="SETIT_021898mg"/>
</dbReference>
<dbReference type="eggNOG" id="KOG2049">
    <property type="taxonomic scope" value="Eukaryota"/>
</dbReference>
<dbReference type="Gene3D" id="1.25.10.10">
    <property type="entry name" value="Leucine-rich Repeat Variant"/>
    <property type="match status" value="1"/>
</dbReference>
<keyword evidence="8" id="KW-1185">Reference proteome</keyword>
<dbReference type="CDD" id="cd07920">
    <property type="entry name" value="Pumilio"/>
    <property type="match status" value="1"/>
</dbReference>
<dbReference type="InterPro" id="IPR011989">
    <property type="entry name" value="ARM-like"/>
</dbReference>
<dbReference type="GO" id="GO:0010608">
    <property type="term" value="P:post-transcriptional regulation of gene expression"/>
    <property type="evidence" value="ECO:0000318"/>
    <property type="project" value="GO_Central"/>
</dbReference>
<reference evidence="6 8" key="1">
    <citation type="journal article" date="2012" name="Nat. Biotechnol.">
        <title>Reference genome sequence of the model plant Setaria.</title>
        <authorList>
            <person name="Bennetzen J.L."/>
            <person name="Schmutz J."/>
            <person name="Wang H."/>
            <person name="Percifield R."/>
            <person name="Hawkins J."/>
            <person name="Pontaroli A.C."/>
            <person name="Estep M."/>
            <person name="Feng L."/>
            <person name="Vaughn J.N."/>
            <person name="Grimwood J."/>
            <person name="Jenkins J."/>
            <person name="Barry K."/>
            <person name="Lindquist E."/>
            <person name="Hellsten U."/>
            <person name="Deshpande S."/>
            <person name="Wang X."/>
            <person name="Wu X."/>
            <person name="Mitros T."/>
            <person name="Triplett J."/>
            <person name="Yang X."/>
            <person name="Ye C.Y."/>
            <person name="Mauro-Herrera M."/>
            <person name="Wang L."/>
            <person name="Li P."/>
            <person name="Sharma M."/>
            <person name="Sharma R."/>
            <person name="Ronald P.C."/>
            <person name="Panaud O."/>
            <person name="Kellogg E.A."/>
            <person name="Brutnell T.P."/>
            <person name="Doust A.N."/>
            <person name="Tuskan G.A."/>
            <person name="Rokhsar D."/>
            <person name="Devos K.M."/>
        </authorList>
    </citation>
    <scope>NUCLEOTIDE SEQUENCE [LARGE SCALE GENOMIC DNA]</scope>
    <source>
        <strain evidence="8">cv. Yugu1</strain>
        <strain evidence="6">Yugu1</strain>
    </source>
</reference>
<feature type="repeat" description="Pumilio" evidence="4">
    <location>
        <begin position="386"/>
        <end position="422"/>
    </location>
</feature>
<protein>
    <recommendedName>
        <fullName evidence="5">PUM-HD domain-containing protein</fullName>
    </recommendedName>
</protein>
<sequence>MKLDREMEMLLNEIPLLHHGGLLGVGDAGADADADADLSYLIHELAAMGVVDGDDDPPAPAAADSLGLPSFIYHKKGDNLVPSHPFAIANYRAHMPSLFDPVSFDATAATDVWDIWCSPPPSTPPAATPRARCKNGRRKNAMAASPKKCGAAAAAAAAKPRGESLVGLRGFMYHVARDQHGCRFLQQRLDDGKREVDLIFAGVSRHAAQLMVDPFGNYLMQKLLAACDAGQRMELVLTLTADPFVLVRISLNVHGTRAVQKLIESLRTREEINLVIDALRPGFLELIKDPNGNHVVQKCLQSFEADDNKAIFEAASVHCLDIGMQCHGCCVLQRCIARSRGEHREKLVAAIARNGFELAQDAYGNYVVQYVIDLKIPNANSSLAQQFEGRYIHLSMQKFSSNVVEKCLKVFKEADKAKIILELLAMPQLEQLLQHPYANYVIYSALQNSKGSLHSALTNAIRPHVELLRTSPYCKRIYSRALLKK</sequence>
<evidence type="ECO:0000256" key="2">
    <source>
        <dbReference type="ARBA" id="ARBA00022845"/>
    </source>
</evidence>
<dbReference type="InterPro" id="IPR033133">
    <property type="entry name" value="PUM-HD"/>
</dbReference>
<reference evidence="7" key="3">
    <citation type="submission" date="2018-08" db="UniProtKB">
        <authorList>
            <consortium name="EnsemblPlants"/>
        </authorList>
    </citation>
    <scope>IDENTIFICATION</scope>
    <source>
        <strain evidence="7">Yugu1</strain>
    </source>
</reference>
<dbReference type="PROSITE" id="PS50302">
    <property type="entry name" value="PUM"/>
    <property type="match status" value="4"/>
</dbReference>
<dbReference type="Gramene" id="KQL16882">
    <property type="protein sequence ID" value="KQL16882"/>
    <property type="gene ID" value="SETIT_021898mg"/>
</dbReference>
<evidence type="ECO:0000313" key="6">
    <source>
        <dbReference type="EMBL" id="RCV19146.1"/>
    </source>
</evidence>
<gene>
    <name evidence="7" type="primary">LOC101780915</name>
    <name evidence="6" type="ORF">SETIT_3G360900v2</name>
</gene>
<keyword evidence="1" id="KW-0677">Repeat</keyword>
<dbReference type="GO" id="GO:0003729">
    <property type="term" value="F:mRNA binding"/>
    <property type="evidence" value="ECO:0000318"/>
    <property type="project" value="GO_Central"/>
</dbReference>
<comment type="function">
    <text evidence="3">Sequence-specific RNA-binding protein that regulates translation and mRNA stability by binding the 3'-UTR of target mRNAs.</text>
</comment>
<dbReference type="AlphaFoldDB" id="K3Z5T0"/>
<dbReference type="PANTHER" id="PTHR12537:SF13">
    <property type="entry name" value="PUMILIO HOMOLOGY DOMAIN FAMILY MEMBER 4"/>
    <property type="match status" value="1"/>
</dbReference>
<feature type="repeat" description="Pumilio" evidence="4">
    <location>
        <begin position="202"/>
        <end position="238"/>
    </location>
</feature>
<dbReference type="FunFam" id="1.25.10.10:FF:000237">
    <property type="entry name" value="Pumilio homolog 9"/>
    <property type="match status" value="1"/>
</dbReference>
<reference evidence="6" key="2">
    <citation type="submission" date="2015-07" db="EMBL/GenBank/DDBJ databases">
        <authorList>
            <person name="Noorani M."/>
        </authorList>
    </citation>
    <scope>NUCLEOTIDE SEQUENCE</scope>
    <source>
        <strain evidence="6">Yugu1</strain>
    </source>
</reference>
<dbReference type="PROSITE" id="PS50303">
    <property type="entry name" value="PUM_HD"/>
    <property type="match status" value="1"/>
</dbReference>
<dbReference type="Proteomes" id="UP000004995">
    <property type="component" value="Unassembled WGS sequence"/>
</dbReference>
<dbReference type="SMART" id="SM00025">
    <property type="entry name" value="Pumilio"/>
    <property type="match status" value="8"/>
</dbReference>
<accession>K3Z5T0</accession>
<dbReference type="SUPFAM" id="SSF48371">
    <property type="entry name" value="ARM repeat"/>
    <property type="match status" value="1"/>
</dbReference>
<keyword evidence="2" id="KW-0810">Translation regulation</keyword>
<evidence type="ECO:0000259" key="5">
    <source>
        <dbReference type="PROSITE" id="PS50303"/>
    </source>
</evidence>
<evidence type="ECO:0000313" key="7">
    <source>
        <dbReference type="EnsemblPlants" id="KQL16882"/>
    </source>
</evidence>
<dbReference type="GO" id="GO:0005737">
    <property type="term" value="C:cytoplasm"/>
    <property type="evidence" value="ECO:0000318"/>
    <property type="project" value="GO_Central"/>
</dbReference>
<dbReference type="EMBL" id="AGNK02002082">
    <property type="status" value="NOT_ANNOTATED_CDS"/>
    <property type="molecule type" value="Genomic_DNA"/>
</dbReference>